<accession>A0A849HIM2</accession>
<name>A0A849HIM2_9MICO</name>
<dbReference type="EMBL" id="JABEPQ010000003">
    <property type="protein sequence ID" value="NNM47049.1"/>
    <property type="molecule type" value="Genomic_DNA"/>
</dbReference>
<reference evidence="2 3" key="1">
    <citation type="submission" date="2020-04" db="EMBL/GenBank/DDBJ databases">
        <title>Knoellia sp. isolate from air conditioner.</title>
        <authorList>
            <person name="Chea S."/>
            <person name="Kim D.-U."/>
        </authorList>
    </citation>
    <scope>NUCLEOTIDE SEQUENCE [LARGE SCALE GENOMIC DNA]</scope>
    <source>
        <strain evidence="2 3">DB2414S</strain>
    </source>
</reference>
<sequence>MAGQVPEVMNSIRPATGHTSLDKRAPSPVPVLLCGDPLDCLGQLVVHDSEARDALERHRARAIVIGIHIPDTDRSRKAVKYRLRNAHDTVNTHLRRHPLVRHIIYIVHPDSGQGAPDTAVRLLSGTVGAHHAEIEMRHGRDVCITGIVTSVHTSPVALTERVTDRIRTTPIEGSYATTWDEIADRPLAAAAAEALL</sequence>
<dbReference type="AlphaFoldDB" id="A0A849HIM2"/>
<dbReference type="Proteomes" id="UP000588586">
    <property type="component" value="Unassembled WGS sequence"/>
</dbReference>
<feature type="region of interest" description="Disordered" evidence="1">
    <location>
        <begin position="1"/>
        <end position="26"/>
    </location>
</feature>
<evidence type="ECO:0000256" key="1">
    <source>
        <dbReference type="SAM" id="MobiDB-lite"/>
    </source>
</evidence>
<evidence type="ECO:0000313" key="2">
    <source>
        <dbReference type="EMBL" id="NNM47049.1"/>
    </source>
</evidence>
<proteinExistence type="predicted"/>
<evidence type="ECO:0000313" key="3">
    <source>
        <dbReference type="Proteomes" id="UP000588586"/>
    </source>
</evidence>
<comment type="caution">
    <text evidence="2">The sequence shown here is derived from an EMBL/GenBank/DDBJ whole genome shotgun (WGS) entry which is preliminary data.</text>
</comment>
<dbReference type="RefSeq" id="WP_171244189.1">
    <property type="nucleotide sequence ID" value="NZ_JABEPQ010000003.1"/>
</dbReference>
<keyword evidence="3" id="KW-1185">Reference proteome</keyword>
<gene>
    <name evidence="2" type="ORF">HJG52_13680</name>
</gene>
<protein>
    <submittedName>
        <fullName evidence="2">Uncharacterized protein</fullName>
    </submittedName>
</protein>
<organism evidence="2 3">
    <name type="scientific">Knoellia koreensis</name>
    <dbReference type="NCBI Taxonomy" id="2730921"/>
    <lineage>
        <taxon>Bacteria</taxon>
        <taxon>Bacillati</taxon>
        <taxon>Actinomycetota</taxon>
        <taxon>Actinomycetes</taxon>
        <taxon>Micrococcales</taxon>
        <taxon>Intrasporangiaceae</taxon>
        <taxon>Knoellia</taxon>
    </lineage>
</organism>